<proteinExistence type="predicted"/>
<dbReference type="VEuPathDB" id="TriTrypDB:ADEAN_000502700"/>
<reference evidence="2 3" key="1">
    <citation type="submission" date="2020-08" db="EMBL/GenBank/DDBJ databases">
        <authorList>
            <person name="Newling K."/>
            <person name="Davey J."/>
            <person name="Forrester S."/>
        </authorList>
    </citation>
    <scope>NUCLEOTIDE SEQUENCE [LARGE SCALE GENOMIC DNA]</scope>
    <source>
        <strain evidence="3">Crithidia deanei Carvalho (ATCC PRA-265)</strain>
    </source>
</reference>
<evidence type="ECO:0000313" key="2">
    <source>
        <dbReference type="EMBL" id="CAD2217549.1"/>
    </source>
</evidence>
<keyword evidence="1" id="KW-0175">Coiled coil</keyword>
<feature type="coiled-coil region" evidence="1">
    <location>
        <begin position="40"/>
        <end position="100"/>
    </location>
</feature>
<feature type="coiled-coil region" evidence="1">
    <location>
        <begin position="161"/>
        <end position="188"/>
    </location>
</feature>
<protein>
    <submittedName>
        <fullName evidence="2">Uncharacterized protein</fullName>
    </submittedName>
</protein>
<dbReference type="OrthoDB" id="271514at2759"/>
<dbReference type="Proteomes" id="UP000515908">
    <property type="component" value="Chromosome 09"/>
</dbReference>
<name>S9WSN0_9TRYP</name>
<dbReference type="AlphaFoldDB" id="S9WSN0"/>
<organism evidence="2 3">
    <name type="scientific">Angomonas deanei</name>
    <dbReference type="NCBI Taxonomy" id="59799"/>
    <lineage>
        <taxon>Eukaryota</taxon>
        <taxon>Discoba</taxon>
        <taxon>Euglenozoa</taxon>
        <taxon>Kinetoplastea</taxon>
        <taxon>Metakinetoplastina</taxon>
        <taxon>Trypanosomatida</taxon>
        <taxon>Trypanosomatidae</taxon>
        <taxon>Strigomonadinae</taxon>
        <taxon>Angomonas</taxon>
    </lineage>
</organism>
<accession>S9WSN0</accession>
<evidence type="ECO:0000256" key="1">
    <source>
        <dbReference type="SAM" id="Coils"/>
    </source>
</evidence>
<gene>
    <name evidence="2" type="ORF">ADEAN_000502700</name>
</gene>
<evidence type="ECO:0000313" key="3">
    <source>
        <dbReference type="Proteomes" id="UP000515908"/>
    </source>
</evidence>
<dbReference type="EMBL" id="LR877153">
    <property type="protein sequence ID" value="CAD2217549.1"/>
    <property type="molecule type" value="Genomic_DNA"/>
</dbReference>
<sequence>MDDLDFLQSRPLVGFQLDGSHLNNVLQGILRQQQQLLNGQKQCMQRVQDLEENVDDLRGHCKDMDRLLNDISGAVDPGFFQQLKGRIEDLENAMDRVVGDLADTKGMATAAGKDADQAGRLADQANRAVIPLQDALQEVSKELEALGRQGAQDRREIGRALDDLAGARDQQERAVAEALRDIQQKADRLGRENGVEKLRQLIDDLSDRTDENFRTVEESARAVDNELTRQSNELNTLQGELVALEDRNRNGLNLLGQETDEKYNALLNAFREYERNSSELEEHLAMAGQALARRRRSPPRGSR</sequence>
<feature type="coiled-coil region" evidence="1">
    <location>
        <begin position="220"/>
        <end position="283"/>
    </location>
</feature>
<keyword evidence="3" id="KW-1185">Reference proteome</keyword>